<keyword evidence="5" id="KW-1185">Reference proteome</keyword>
<keyword evidence="1 3" id="KW-0853">WD repeat</keyword>
<evidence type="ECO:0000256" key="3">
    <source>
        <dbReference type="PROSITE-ProRule" id="PRU00221"/>
    </source>
</evidence>
<dbReference type="PROSITE" id="PS00678">
    <property type="entry name" value="WD_REPEATS_1"/>
    <property type="match status" value="1"/>
</dbReference>
<dbReference type="SUPFAM" id="SSF50978">
    <property type="entry name" value="WD40 repeat-like"/>
    <property type="match status" value="1"/>
</dbReference>
<organism evidence="4 5">
    <name type="scientific">Ladona fulva</name>
    <name type="common">Scarce chaser dragonfly</name>
    <name type="synonym">Libellula fulva</name>
    <dbReference type="NCBI Taxonomy" id="123851"/>
    <lineage>
        <taxon>Eukaryota</taxon>
        <taxon>Metazoa</taxon>
        <taxon>Ecdysozoa</taxon>
        <taxon>Arthropoda</taxon>
        <taxon>Hexapoda</taxon>
        <taxon>Insecta</taxon>
        <taxon>Pterygota</taxon>
        <taxon>Palaeoptera</taxon>
        <taxon>Odonata</taxon>
        <taxon>Epiprocta</taxon>
        <taxon>Anisoptera</taxon>
        <taxon>Libelluloidea</taxon>
        <taxon>Libellulidae</taxon>
        <taxon>Ladona</taxon>
    </lineage>
</organism>
<accession>A0A8K0P5E0</accession>
<dbReference type="InterPro" id="IPR019775">
    <property type="entry name" value="WD40_repeat_CS"/>
</dbReference>
<evidence type="ECO:0000313" key="4">
    <source>
        <dbReference type="EMBL" id="KAG8232923.1"/>
    </source>
</evidence>
<reference evidence="4" key="2">
    <citation type="submission" date="2017-10" db="EMBL/GenBank/DDBJ databases">
        <title>Ladona fulva Genome sequencing and assembly.</title>
        <authorList>
            <person name="Murali S."/>
            <person name="Richards S."/>
            <person name="Bandaranaike D."/>
            <person name="Bellair M."/>
            <person name="Blankenburg K."/>
            <person name="Chao H."/>
            <person name="Dinh H."/>
            <person name="Doddapaneni H."/>
            <person name="Dugan-Rocha S."/>
            <person name="Elkadiri S."/>
            <person name="Gnanaolivu R."/>
            <person name="Hernandez B."/>
            <person name="Skinner E."/>
            <person name="Javaid M."/>
            <person name="Lee S."/>
            <person name="Li M."/>
            <person name="Ming W."/>
            <person name="Munidasa M."/>
            <person name="Muniz J."/>
            <person name="Nguyen L."/>
            <person name="Hughes D."/>
            <person name="Osuji N."/>
            <person name="Pu L.-L."/>
            <person name="Puazo M."/>
            <person name="Qu C."/>
            <person name="Quiroz J."/>
            <person name="Raj R."/>
            <person name="Weissenberger G."/>
            <person name="Xin Y."/>
            <person name="Zou X."/>
            <person name="Han Y."/>
            <person name="Worley K."/>
            <person name="Muzny D."/>
            <person name="Gibbs R."/>
        </authorList>
    </citation>
    <scope>NUCLEOTIDE SEQUENCE</scope>
    <source>
        <strain evidence="4">Sampled in the wild</strain>
    </source>
</reference>
<feature type="repeat" description="WD" evidence="3">
    <location>
        <begin position="310"/>
        <end position="351"/>
    </location>
</feature>
<dbReference type="PROSITE" id="PS50294">
    <property type="entry name" value="WD_REPEATS_REGION"/>
    <property type="match status" value="1"/>
</dbReference>
<protein>
    <submittedName>
        <fullName evidence="4">Uncharacterized protein</fullName>
    </submittedName>
</protein>
<dbReference type="PROSITE" id="PS50082">
    <property type="entry name" value="WD_REPEATS_2"/>
    <property type="match status" value="1"/>
</dbReference>
<dbReference type="Pfam" id="PF00400">
    <property type="entry name" value="WD40"/>
    <property type="match status" value="1"/>
</dbReference>
<dbReference type="AlphaFoldDB" id="A0A8K0P5E0"/>
<proteinExistence type="predicted"/>
<dbReference type="Proteomes" id="UP000792457">
    <property type="component" value="Unassembled WGS sequence"/>
</dbReference>
<dbReference type="InterPro" id="IPR036322">
    <property type="entry name" value="WD40_repeat_dom_sf"/>
</dbReference>
<comment type="caution">
    <text evidence="4">The sequence shown here is derived from an EMBL/GenBank/DDBJ whole genome shotgun (WGS) entry which is preliminary data.</text>
</comment>
<dbReference type="OrthoDB" id="674604at2759"/>
<evidence type="ECO:0000256" key="2">
    <source>
        <dbReference type="ARBA" id="ARBA00022737"/>
    </source>
</evidence>
<gene>
    <name evidence="4" type="ORF">J437_LFUL011032</name>
</gene>
<dbReference type="Gene3D" id="2.130.10.10">
    <property type="entry name" value="YVTN repeat-like/Quinoprotein amine dehydrogenase"/>
    <property type="match status" value="2"/>
</dbReference>
<dbReference type="PANTHER" id="PTHR19848:SF8">
    <property type="entry name" value="F-BOX AND WD REPEAT DOMAIN CONTAINING 7"/>
    <property type="match status" value="1"/>
</dbReference>
<keyword evidence="2" id="KW-0677">Repeat</keyword>
<dbReference type="InterPro" id="IPR001680">
    <property type="entry name" value="WD40_rpt"/>
</dbReference>
<name>A0A8K0P5E0_LADFU</name>
<dbReference type="PANTHER" id="PTHR19848">
    <property type="entry name" value="WD40 REPEAT PROTEIN"/>
    <property type="match status" value="1"/>
</dbReference>
<evidence type="ECO:0000256" key="1">
    <source>
        <dbReference type="ARBA" id="ARBA00022574"/>
    </source>
</evidence>
<dbReference type="InterPro" id="IPR015943">
    <property type="entry name" value="WD40/YVTN_repeat-like_dom_sf"/>
</dbReference>
<sequence length="397" mass="44986">MRLRRILLRYHPPGLCLEYVQKGLIKTKMLNLELPDETNLLGLADEIAKKEPLFSPGTRGQLLRSLRILKEMNATENSHQFKIWLFNDEKLDLLQEAMIELAKYGAYTEVMNPYLSLDIKMLFALDKIVSASFDKTACLWSSETGECHHTFWGHTAEVLTAQFNQQSTVVGLADEIAKKEPLFSPGTRGQLLRSLRILKEMNATENSHQFKIWLFNDEKLDLLQEAMIELAKYGAYTEVMNPYLSLDIKMLFALLILIIHMGQQLFVLEDNGMQFISLHFEATGNNIITANLKGSIAMWDTRTHMKVGEMTGHENEITNCLYNQEYNLVASSSIDGTAKLWELRTFSCLGTTTKISAEVLDIALDSKCLKLATASSNSSAQVWDIKSLEMVSEMNVI</sequence>
<evidence type="ECO:0000313" key="5">
    <source>
        <dbReference type="Proteomes" id="UP000792457"/>
    </source>
</evidence>
<dbReference type="EMBL" id="KZ308668">
    <property type="protein sequence ID" value="KAG8232923.1"/>
    <property type="molecule type" value="Genomic_DNA"/>
</dbReference>
<reference evidence="4" key="1">
    <citation type="submission" date="2013-04" db="EMBL/GenBank/DDBJ databases">
        <authorList>
            <person name="Qu J."/>
            <person name="Murali S.C."/>
            <person name="Bandaranaike D."/>
            <person name="Bellair M."/>
            <person name="Blankenburg K."/>
            <person name="Chao H."/>
            <person name="Dinh H."/>
            <person name="Doddapaneni H."/>
            <person name="Downs B."/>
            <person name="Dugan-Rocha S."/>
            <person name="Elkadiri S."/>
            <person name="Gnanaolivu R.D."/>
            <person name="Hernandez B."/>
            <person name="Javaid M."/>
            <person name="Jayaseelan J.C."/>
            <person name="Lee S."/>
            <person name="Li M."/>
            <person name="Ming W."/>
            <person name="Munidasa M."/>
            <person name="Muniz J."/>
            <person name="Nguyen L."/>
            <person name="Ongeri F."/>
            <person name="Osuji N."/>
            <person name="Pu L.-L."/>
            <person name="Puazo M."/>
            <person name="Qu C."/>
            <person name="Quiroz J."/>
            <person name="Raj R."/>
            <person name="Weissenberger G."/>
            <person name="Xin Y."/>
            <person name="Zou X."/>
            <person name="Han Y."/>
            <person name="Richards S."/>
            <person name="Worley K."/>
            <person name="Muzny D."/>
            <person name="Gibbs R."/>
        </authorList>
    </citation>
    <scope>NUCLEOTIDE SEQUENCE</scope>
    <source>
        <strain evidence="4">Sampled in the wild</strain>
    </source>
</reference>
<dbReference type="SMART" id="SM00320">
    <property type="entry name" value="WD40"/>
    <property type="match status" value="4"/>
</dbReference>